<dbReference type="HOGENOM" id="CLU_2908382_0_0_1"/>
<dbReference type="AlphaFoldDB" id="K3YKP4"/>
<organism evidence="1 2">
    <name type="scientific">Setaria italica</name>
    <name type="common">Foxtail millet</name>
    <name type="synonym">Panicum italicum</name>
    <dbReference type="NCBI Taxonomy" id="4555"/>
    <lineage>
        <taxon>Eukaryota</taxon>
        <taxon>Viridiplantae</taxon>
        <taxon>Streptophyta</taxon>
        <taxon>Embryophyta</taxon>
        <taxon>Tracheophyta</taxon>
        <taxon>Spermatophyta</taxon>
        <taxon>Magnoliopsida</taxon>
        <taxon>Liliopsida</taxon>
        <taxon>Poales</taxon>
        <taxon>Poaceae</taxon>
        <taxon>PACMAD clade</taxon>
        <taxon>Panicoideae</taxon>
        <taxon>Panicodae</taxon>
        <taxon>Paniceae</taxon>
        <taxon>Cenchrinae</taxon>
        <taxon>Setaria</taxon>
    </lineage>
</organism>
<name>K3YKP4_SETIT</name>
<dbReference type="EnsemblPlants" id="KQL02214">
    <property type="protein sequence ID" value="KQL02214"/>
    <property type="gene ID" value="SETIT_014813mg"/>
</dbReference>
<proteinExistence type="predicted"/>
<reference evidence="1" key="2">
    <citation type="submission" date="2018-08" db="UniProtKB">
        <authorList>
            <consortium name="EnsemblPlants"/>
        </authorList>
    </citation>
    <scope>IDENTIFICATION</scope>
    <source>
        <strain evidence="1">Yugu1</strain>
    </source>
</reference>
<dbReference type="Proteomes" id="UP000004995">
    <property type="component" value="Unassembled WGS sequence"/>
</dbReference>
<dbReference type="InParanoid" id="K3YKP4"/>
<dbReference type="EMBL" id="AGNK02003941">
    <property type="status" value="NOT_ANNOTATED_CDS"/>
    <property type="molecule type" value="Genomic_DNA"/>
</dbReference>
<sequence>MTHNTATVHMQEELELTEAWPNRPWSMYHSKMDKSANHIRTNKRQNVEIISKISHLSSHDAC</sequence>
<dbReference type="Gramene" id="KQL02214">
    <property type="protein sequence ID" value="KQL02214"/>
    <property type="gene ID" value="SETIT_014813mg"/>
</dbReference>
<protein>
    <submittedName>
        <fullName evidence="1">Uncharacterized protein</fullName>
    </submittedName>
</protein>
<evidence type="ECO:0000313" key="2">
    <source>
        <dbReference type="Proteomes" id="UP000004995"/>
    </source>
</evidence>
<evidence type="ECO:0000313" key="1">
    <source>
        <dbReference type="EnsemblPlants" id="KQL02214"/>
    </source>
</evidence>
<accession>K3YKP4</accession>
<reference evidence="2" key="1">
    <citation type="journal article" date="2012" name="Nat. Biotechnol.">
        <title>Reference genome sequence of the model plant Setaria.</title>
        <authorList>
            <person name="Bennetzen J.L."/>
            <person name="Schmutz J."/>
            <person name="Wang H."/>
            <person name="Percifield R."/>
            <person name="Hawkins J."/>
            <person name="Pontaroli A.C."/>
            <person name="Estep M."/>
            <person name="Feng L."/>
            <person name="Vaughn J.N."/>
            <person name="Grimwood J."/>
            <person name="Jenkins J."/>
            <person name="Barry K."/>
            <person name="Lindquist E."/>
            <person name="Hellsten U."/>
            <person name="Deshpande S."/>
            <person name="Wang X."/>
            <person name="Wu X."/>
            <person name="Mitros T."/>
            <person name="Triplett J."/>
            <person name="Yang X."/>
            <person name="Ye C.Y."/>
            <person name="Mauro-Herrera M."/>
            <person name="Wang L."/>
            <person name="Li P."/>
            <person name="Sharma M."/>
            <person name="Sharma R."/>
            <person name="Ronald P.C."/>
            <person name="Panaud O."/>
            <person name="Kellogg E.A."/>
            <person name="Brutnell T.P."/>
            <person name="Doust A.N."/>
            <person name="Tuskan G.A."/>
            <person name="Rokhsar D."/>
            <person name="Devos K.M."/>
        </authorList>
    </citation>
    <scope>NUCLEOTIDE SEQUENCE [LARGE SCALE GENOMIC DNA]</scope>
    <source>
        <strain evidence="2">cv. Yugu1</strain>
    </source>
</reference>
<keyword evidence="2" id="KW-1185">Reference proteome</keyword>